<evidence type="ECO:0000313" key="6">
    <source>
        <dbReference type="Proteomes" id="UP000014158"/>
    </source>
</evidence>
<evidence type="ECO:0000313" key="4">
    <source>
        <dbReference type="EMBL" id="EOT74233.1"/>
    </source>
</evidence>
<dbReference type="Pfam" id="PF10634">
    <property type="entry name" value="Iron_transport"/>
    <property type="match status" value="1"/>
</dbReference>
<dbReference type="eggNOG" id="COG3470">
    <property type="taxonomic scope" value="Bacteria"/>
</dbReference>
<evidence type="ECO:0000256" key="1">
    <source>
        <dbReference type="ARBA" id="ARBA00010013"/>
    </source>
</evidence>
<proteinExistence type="inferred from homology"/>
<dbReference type="PATRIC" id="fig|1158602.3.peg.1093"/>
<dbReference type="Gene3D" id="2.60.40.2480">
    <property type="entry name" value="Periplasmic metal-binding protein Tp34-type"/>
    <property type="match status" value="1"/>
</dbReference>
<keyword evidence="2" id="KW-0732">Signal</keyword>
<protein>
    <submittedName>
        <fullName evidence="3">Uncharacterized protein</fullName>
    </submittedName>
</protein>
<dbReference type="PROSITE" id="PS51257">
    <property type="entry name" value="PROKAR_LIPOPROTEIN"/>
    <property type="match status" value="1"/>
</dbReference>
<name>R2RH38_9ENTE</name>
<dbReference type="Proteomes" id="UP000014158">
    <property type="component" value="Unassembled WGS sequence"/>
</dbReference>
<evidence type="ECO:0000313" key="3">
    <source>
        <dbReference type="EMBL" id="EOH79926.1"/>
    </source>
</evidence>
<sequence>MKDYRKNYFYLTACMLLLFFTLSGCKTVEKVTNMSEEKMTIVNESTTEEHDLKSDDSEVASPKDVAGFEEFDIGDSVEKGPLHIAAVYFQPVDMEPEGNSLAKADADAHIEADITATQEGAEMLGYGKDEFVPGLGVKAIIQKEGSDVVQEVAFMPMNASDGPHYGSNVKFEEGLGTYKVKFVISAPGNEYLLHVDKETGVNGKFWTTPIETEWLFDWEGPKW</sequence>
<comment type="caution">
    <text evidence="3">The sequence shown here is derived from an EMBL/GenBank/DDBJ whole genome shotgun (WGS) entry which is preliminary data.</text>
</comment>
<dbReference type="EMBL" id="AJAL01000004">
    <property type="protein sequence ID" value="EOH79926.1"/>
    <property type="molecule type" value="Genomic_DNA"/>
</dbReference>
<evidence type="ECO:0000313" key="5">
    <source>
        <dbReference type="Proteomes" id="UP000013877"/>
    </source>
</evidence>
<dbReference type="RefSeq" id="WP_010744388.1">
    <property type="nucleotide sequence ID" value="NZ_ASWF01000004.1"/>
</dbReference>
<reference evidence="4 6" key="2">
    <citation type="submission" date="2013-03" db="EMBL/GenBank/DDBJ databases">
        <title>The Genome Sequence of Enterococcus raffinosus ATCC_49464 (PacBio/Illumina hybrid assembly).</title>
        <authorList>
            <consortium name="The Broad Institute Genomics Platform"/>
            <consortium name="The Broad Institute Genome Sequencing Center for Infectious Disease"/>
            <person name="Earl A."/>
            <person name="Russ C."/>
            <person name="Gilmore M."/>
            <person name="Surin D."/>
            <person name="Walker B."/>
            <person name="Young S."/>
            <person name="Zeng Q."/>
            <person name="Gargeya S."/>
            <person name="Fitzgerald M."/>
            <person name="Haas B."/>
            <person name="Abouelleil A."/>
            <person name="Allen A.W."/>
            <person name="Alvarado L."/>
            <person name="Arachchi H.M."/>
            <person name="Berlin A.M."/>
            <person name="Chapman S.B."/>
            <person name="Gainer-Dewar J."/>
            <person name="Goldberg J."/>
            <person name="Griggs A."/>
            <person name="Gujja S."/>
            <person name="Hansen M."/>
            <person name="Howarth C."/>
            <person name="Imamovic A."/>
            <person name="Ireland A."/>
            <person name="Larimer J."/>
            <person name="McCowan C."/>
            <person name="Murphy C."/>
            <person name="Pearson M."/>
            <person name="Poon T.W."/>
            <person name="Priest M."/>
            <person name="Roberts A."/>
            <person name="Saif S."/>
            <person name="Shea T."/>
            <person name="Sisk P."/>
            <person name="Sykes S."/>
            <person name="Wortman J."/>
            <person name="Nusbaum C."/>
            <person name="Birren B."/>
        </authorList>
    </citation>
    <scope>NUCLEOTIDE SEQUENCE [LARGE SCALE GENOMIC DNA]</scope>
    <source>
        <strain evidence="4 6">ATCC 49464</strain>
    </source>
</reference>
<dbReference type="AlphaFoldDB" id="R2RH38"/>
<accession>R2RH38</accession>
<comment type="similarity">
    <text evidence="1">Belongs to the UPF0423 family.</text>
</comment>
<dbReference type="HOGENOM" id="CLU_100963_0_0_9"/>
<reference evidence="3 5" key="1">
    <citation type="submission" date="2013-02" db="EMBL/GenBank/DDBJ databases">
        <title>The Genome Sequence of Enterococcus raffinosus ATCC_49464.</title>
        <authorList>
            <consortium name="The Broad Institute Genome Sequencing Platform"/>
            <consortium name="The Broad Institute Genome Sequencing Center for Infectious Disease"/>
            <person name="Earl A.M."/>
            <person name="Gilmore M.S."/>
            <person name="Lebreton F."/>
            <person name="Walker B."/>
            <person name="Young S.K."/>
            <person name="Zeng Q."/>
            <person name="Gargeya S."/>
            <person name="Fitzgerald M."/>
            <person name="Haas B."/>
            <person name="Abouelleil A."/>
            <person name="Alvarado L."/>
            <person name="Arachchi H.M."/>
            <person name="Berlin A.M."/>
            <person name="Chapman S.B."/>
            <person name="Dewar J."/>
            <person name="Goldberg J."/>
            <person name="Griggs A."/>
            <person name="Gujja S."/>
            <person name="Hansen M."/>
            <person name="Howarth C."/>
            <person name="Imamovic A."/>
            <person name="Larimer J."/>
            <person name="McCowan C."/>
            <person name="Murphy C."/>
            <person name="Neiman D."/>
            <person name="Pearson M."/>
            <person name="Priest M."/>
            <person name="Roberts A."/>
            <person name="Saif S."/>
            <person name="Shea T."/>
            <person name="Sisk P."/>
            <person name="Sykes S."/>
            <person name="Wortman J."/>
            <person name="Nusbaum C."/>
            <person name="Birren B."/>
        </authorList>
    </citation>
    <scope>NUCLEOTIDE SEQUENCE [LARGE SCALE GENOMIC DNA]</scope>
    <source>
        <strain evidence="3 5">ATCC 49464</strain>
    </source>
</reference>
<dbReference type="Proteomes" id="UP000013877">
    <property type="component" value="Unassembled WGS sequence"/>
</dbReference>
<organism evidence="3 5">
    <name type="scientific">Enterococcus raffinosus ATCC 49464</name>
    <dbReference type="NCBI Taxonomy" id="1158602"/>
    <lineage>
        <taxon>Bacteria</taxon>
        <taxon>Bacillati</taxon>
        <taxon>Bacillota</taxon>
        <taxon>Bacilli</taxon>
        <taxon>Lactobacillales</taxon>
        <taxon>Enterococcaceae</taxon>
        <taxon>Enterococcus</taxon>
    </lineage>
</organism>
<dbReference type="EMBL" id="ASWF01000004">
    <property type="protein sequence ID" value="EOT74233.1"/>
    <property type="molecule type" value="Genomic_DNA"/>
</dbReference>
<evidence type="ECO:0000256" key="2">
    <source>
        <dbReference type="ARBA" id="ARBA00022729"/>
    </source>
</evidence>
<keyword evidence="6" id="KW-1185">Reference proteome</keyword>
<gene>
    <name evidence="4" type="ORF">I590_03094</name>
    <name evidence="3" type="ORF">UAK_01079</name>
</gene>
<dbReference type="InterPro" id="IPR038482">
    <property type="entry name" value="Tp34-type_sf"/>
</dbReference>
<dbReference type="InterPro" id="IPR018470">
    <property type="entry name" value="Metal-bd_Tp34-typ"/>
</dbReference>